<organism evidence="9 10">
    <name type="scientific">Paenibacillus eucommiae</name>
    <dbReference type="NCBI Taxonomy" id="1355755"/>
    <lineage>
        <taxon>Bacteria</taxon>
        <taxon>Bacillati</taxon>
        <taxon>Bacillota</taxon>
        <taxon>Bacilli</taxon>
        <taxon>Bacillales</taxon>
        <taxon>Paenibacillaceae</taxon>
        <taxon>Paenibacillus</taxon>
    </lineage>
</organism>
<dbReference type="PANTHER" id="PTHR30472:SF1">
    <property type="entry name" value="FE(3+) DICITRATE TRANSPORT SYSTEM PERMEASE PROTEIN FECC-RELATED"/>
    <property type="match status" value="1"/>
</dbReference>
<evidence type="ECO:0000313" key="9">
    <source>
        <dbReference type="EMBL" id="MBP1991848.1"/>
    </source>
</evidence>
<evidence type="ECO:0000256" key="1">
    <source>
        <dbReference type="ARBA" id="ARBA00004651"/>
    </source>
</evidence>
<dbReference type="EMBL" id="JAGGLB010000010">
    <property type="protein sequence ID" value="MBP1991848.1"/>
    <property type="molecule type" value="Genomic_DNA"/>
</dbReference>
<dbReference type="RefSeq" id="WP_376774416.1">
    <property type="nucleotide sequence ID" value="NZ_JAGGLB010000010.1"/>
</dbReference>
<evidence type="ECO:0000256" key="5">
    <source>
        <dbReference type="ARBA" id="ARBA00022692"/>
    </source>
</evidence>
<dbReference type="Proteomes" id="UP001519287">
    <property type="component" value="Unassembled WGS sequence"/>
</dbReference>
<dbReference type="PANTHER" id="PTHR30472">
    <property type="entry name" value="FERRIC ENTEROBACTIN TRANSPORT SYSTEM PERMEASE PROTEIN"/>
    <property type="match status" value="1"/>
</dbReference>
<dbReference type="CDD" id="cd06550">
    <property type="entry name" value="TM_ABC_iron-siderophores_like"/>
    <property type="match status" value="1"/>
</dbReference>
<evidence type="ECO:0000256" key="6">
    <source>
        <dbReference type="ARBA" id="ARBA00022989"/>
    </source>
</evidence>
<evidence type="ECO:0000256" key="2">
    <source>
        <dbReference type="ARBA" id="ARBA00007935"/>
    </source>
</evidence>
<reference evidence="9 10" key="1">
    <citation type="submission" date="2021-03" db="EMBL/GenBank/DDBJ databases">
        <title>Genomic Encyclopedia of Type Strains, Phase IV (KMG-IV): sequencing the most valuable type-strain genomes for metagenomic binning, comparative biology and taxonomic classification.</title>
        <authorList>
            <person name="Goeker M."/>
        </authorList>
    </citation>
    <scope>NUCLEOTIDE SEQUENCE [LARGE SCALE GENOMIC DNA]</scope>
    <source>
        <strain evidence="9 10">DSM 26048</strain>
    </source>
</reference>
<evidence type="ECO:0000256" key="3">
    <source>
        <dbReference type="ARBA" id="ARBA00022448"/>
    </source>
</evidence>
<evidence type="ECO:0000256" key="7">
    <source>
        <dbReference type="ARBA" id="ARBA00023136"/>
    </source>
</evidence>
<feature type="transmembrane region" description="Helical" evidence="8">
    <location>
        <begin position="47"/>
        <end position="69"/>
    </location>
</feature>
<keyword evidence="3" id="KW-0813">Transport</keyword>
<evidence type="ECO:0000256" key="4">
    <source>
        <dbReference type="ARBA" id="ARBA00022475"/>
    </source>
</evidence>
<dbReference type="SUPFAM" id="SSF81345">
    <property type="entry name" value="ABC transporter involved in vitamin B12 uptake, BtuC"/>
    <property type="match status" value="1"/>
</dbReference>
<feature type="transmembrane region" description="Helical" evidence="8">
    <location>
        <begin position="16"/>
        <end position="35"/>
    </location>
</feature>
<comment type="subcellular location">
    <subcellularLocation>
        <location evidence="1">Cell membrane</location>
        <topology evidence="1">Multi-pass membrane protein</topology>
    </subcellularLocation>
</comment>
<keyword evidence="5 8" id="KW-0812">Transmembrane</keyword>
<accession>A0ABS4IW74</accession>
<sequence length="188" mass="19879">MIGLAVFGSSLTMSRMVWLAFAGAAVTSFLVYALGMQGRGGFEPIKLTLAGASVAAFASSITSGMMLINKHSLESALFWMVGSVSGRELNHLLIVLPYMSVGLLLALWLSGSLNVMALGDESAKGLGQRMMLIRVVSAIAIVLLAGSAVAAAGPIAFIGLIVPHLCRYLVGNDHRWLLPRVQSRLSDY</sequence>
<dbReference type="InterPro" id="IPR000522">
    <property type="entry name" value="ABC_transptr_permease_BtuC"/>
</dbReference>
<feature type="transmembrane region" description="Helical" evidence="8">
    <location>
        <begin position="131"/>
        <end position="162"/>
    </location>
</feature>
<keyword evidence="4" id="KW-1003">Cell membrane</keyword>
<comment type="caution">
    <text evidence="9">The sequence shown here is derived from an EMBL/GenBank/DDBJ whole genome shotgun (WGS) entry which is preliminary data.</text>
</comment>
<feature type="transmembrane region" description="Helical" evidence="8">
    <location>
        <begin position="89"/>
        <end position="110"/>
    </location>
</feature>
<keyword evidence="7 8" id="KW-0472">Membrane</keyword>
<keyword evidence="6 8" id="KW-1133">Transmembrane helix</keyword>
<gene>
    <name evidence="9" type="ORF">J2Z66_003455</name>
</gene>
<evidence type="ECO:0000313" key="10">
    <source>
        <dbReference type="Proteomes" id="UP001519287"/>
    </source>
</evidence>
<proteinExistence type="inferred from homology"/>
<dbReference type="Gene3D" id="1.10.3470.10">
    <property type="entry name" value="ABC transporter involved in vitamin B12 uptake, BtuC"/>
    <property type="match status" value="1"/>
</dbReference>
<keyword evidence="10" id="KW-1185">Reference proteome</keyword>
<name>A0ABS4IW74_9BACL</name>
<comment type="similarity">
    <text evidence="2">Belongs to the binding-protein-dependent transport system permease family. FecCD subfamily.</text>
</comment>
<evidence type="ECO:0000256" key="8">
    <source>
        <dbReference type="SAM" id="Phobius"/>
    </source>
</evidence>
<dbReference type="Pfam" id="PF01032">
    <property type="entry name" value="FecCD"/>
    <property type="match status" value="1"/>
</dbReference>
<dbReference type="InterPro" id="IPR037294">
    <property type="entry name" value="ABC_BtuC-like"/>
</dbReference>
<protein>
    <submittedName>
        <fullName evidence="9">ABC-type Fe3+-siderophore transport system permease subunit</fullName>
    </submittedName>
</protein>